<dbReference type="PANTHER" id="PTHR11579">
    <property type="entry name" value="PROTEIN-L-ISOASPARTATE O-METHYLTRANSFERASE"/>
    <property type="match status" value="1"/>
</dbReference>
<evidence type="ECO:0000256" key="7">
    <source>
        <dbReference type="ARBA" id="ARBA00022691"/>
    </source>
</evidence>
<dbReference type="EC" id="2.1.1.77" evidence="3"/>
<reference evidence="10" key="2">
    <citation type="submission" date="2023-11" db="UniProtKB">
        <authorList>
            <consortium name="WormBaseParasite"/>
        </authorList>
    </citation>
    <scope>IDENTIFICATION</scope>
</reference>
<dbReference type="Pfam" id="PF01135">
    <property type="entry name" value="PCMT"/>
    <property type="match status" value="1"/>
</dbReference>
<keyword evidence="9" id="KW-1185">Reference proteome</keyword>
<sequence length="290" mass="32077">MTVASITKAISVIFPVLHLLSTVVSSASDSKSQNELVDNLKKNGIVTSLDIERVMRDVDRKFFVASGPYENRSHRLSHGGIISAPYVDAYVLEGLRQNLKVHAKVLCIGCTGGYLLACTAILVESKGSVTGIEVNQQLTTINVENVNNWIAKSDKAKTLGLKLEAPFTFLTGKKPEHQGIDKSTIEALKKLLKVGGHFVHMRRTAEGDVELVKLIRLKGTEFYEVILARLPSDVPTKEEKPTEEELPTDYDILDFDELLLASIQIKHIPDIKVVLLLLVCTVTISFIRLF</sequence>
<evidence type="ECO:0000256" key="5">
    <source>
        <dbReference type="ARBA" id="ARBA00022603"/>
    </source>
</evidence>
<evidence type="ECO:0000256" key="4">
    <source>
        <dbReference type="ARBA" id="ARBA00022490"/>
    </source>
</evidence>
<evidence type="ECO:0000256" key="6">
    <source>
        <dbReference type="ARBA" id="ARBA00022679"/>
    </source>
</evidence>
<name>A0AA85J075_TRIRE</name>
<organism evidence="9 10">
    <name type="scientific">Trichobilharzia regenti</name>
    <name type="common">Nasal bird schistosome</name>
    <dbReference type="NCBI Taxonomy" id="157069"/>
    <lineage>
        <taxon>Eukaryota</taxon>
        <taxon>Metazoa</taxon>
        <taxon>Spiralia</taxon>
        <taxon>Lophotrochozoa</taxon>
        <taxon>Platyhelminthes</taxon>
        <taxon>Trematoda</taxon>
        <taxon>Digenea</taxon>
        <taxon>Strigeidida</taxon>
        <taxon>Schistosomatoidea</taxon>
        <taxon>Schistosomatidae</taxon>
        <taxon>Trichobilharzia</taxon>
    </lineage>
</organism>
<evidence type="ECO:0000313" key="10">
    <source>
        <dbReference type="WBParaSite" id="TREG1_114690.1"/>
    </source>
</evidence>
<feature type="chain" id="PRO_5041723628" description="protein-L-isoaspartate(D-aspartate) O-methyltransferase" evidence="8">
    <location>
        <begin position="27"/>
        <end position="290"/>
    </location>
</feature>
<protein>
    <recommendedName>
        <fullName evidence="3">protein-L-isoaspartate(D-aspartate) O-methyltransferase</fullName>
        <ecNumber evidence="3">2.1.1.77</ecNumber>
    </recommendedName>
</protein>
<feature type="signal peptide" evidence="8">
    <location>
        <begin position="1"/>
        <end position="26"/>
    </location>
</feature>
<keyword evidence="8" id="KW-0732">Signal</keyword>
<dbReference type="PANTHER" id="PTHR11579:SF0">
    <property type="entry name" value="PROTEIN-L-ISOASPARTATE(D-ASPARTATE) O-METHYLTRANSFERASE"/>
    <property type="match status" value="1"/>
</dbReference>
<keyword evidence="7" id="KW-0949">S-adenosyl-L-methionine</keyword>
<dbReference type="Proteomes" id="UP000050795">
    <property type="component" value="Unassembled WGS sequence"/>
</dbReference>
<evidence type="ECO:0000256" key="2">
    <source>
        <dbReference type="ARBA" id="ARBA00005369"/>
    </source>
</evidence>
<evidence type="ECO:0000256" key="1">
    <source>
        <dbReference type="ARBA" id="ARBA00004496"/>
    </source>
</evidence>
<dbReference type="GO" id="GO:0004719">
    <property type="term" value="F:protein-L-isoaspartate (D-aspartate) O-methyltransferase activity"/>
    <property type="evidence" value="ECO:0007669"/>
    <property type="project" value="UniProtKB-EC"/>
</dbReference>
<reference evidence="9" key="1">
    <citation type="submission" date="2022-06" db="EMBL/GenBank/DDBJ databases">
        <authorList>
            <person name="Berger JAMES D."/>
            <person name="Berger JAMES D."/>
        </authorList>
    </citation>
    <scope>NUCLEOTIDE SEQUENCE [LARGE SCALE GENOMIC DNA]</scope>
</reference>
<keyword evidence="6" id="KW-0808">Transferase</keyword>
<dbReference type="WBParaSite" id="TREG1_114690.1">
    <property type="protein sequence ID" value="TREG1_114690.1"/>
    <property type="gene ID" value="TREG1_114690"/>
</dbReference>
<evidence type="ECO:0000313" key="9">
    <source>
        <dbReference type="Proteomes" id="UP000050795"/>
    </source>
</evidence>
<proteinExistence type="inferred from homology"/>
<evidence type="ECO:0000256" key="3">
    <source>
        <dbReference type="ARBA" id="ARBA00011890"/>
    </source>
</evidence>
<dbReference type="GO" id="GO:0005737">
    <property type="term" value="C:cytoplasm"/>
    <property type="evidence" value="ECO:0007669"/>
    <property type="project" value="UniProtKB-SubCell"/>
</dbReference>
<dbReference type="InterPro" id="IPR029063">
    <property type="entry name" value="SAM-dependent_MTases_sf"/>
</dbReference>
<keyword evidence="4" id="KW-0963">Cytoplasm</keyword>
<accession>A0AA85J075</accession>
<dbReference type="GO" id="GO:0032259">
    <property type="term" value="P:methylation"/>
    <property type="evidence" value="ECO:0007669"/>
    <property type="project" value="UniProtKB-KW"/>
</dbReference>
<dbReference type="Gene3D" id="3.40.50.150">
    <property type="entry name" value="Vaccinia Virus protein VP39"/>
    <property type="match status" value="1"/>
</dbReference>
<comment type="similarity">
    <text evidence="2">Belongs to the methyltransferase superfamily. L-isoaspartyl/D-aspartyl protein methyltransferase family.</text>
</comment>
<evidence type="ECO:0000256" key="8">
    <source>
        <dbReference type="SAM" id="SignalP"/>
    </source>
</evidence>
<keyword evidence="5" id="KW-0489">Methyltransferase</keyword>
<dbReference type="AlphaFoldDB" id="A0AA85J075"/>
<dbReference type="InterPro" id="IPR000682">
    <property type="entry name" value="PCMT"/>
</dbReference>
<dbReference type="SUPFAM" id="SSF53335">
    <property type="entry name" value="S-adenosyl-L-methionine-dependent methyltransferases"/>
    <property type="match status" value="1"/>
</dbReference>
<comment type="subcellular location">
    <subcellularLocation>
        <location evidence="1">Cytoplasm</location>
    </subcellularLocation>
</comment>